<evidence type="ECO:0000256" key="2">
    <source>
        <dbReference type="ARBA" id="ARBA00022801"/>
    </source>
</evidence>
<dbReference type="EMBL" id="FO082269">
    <property type="protein sequence ID" value="CCO18027.1"/>
    <property type="molecule type" value="Genomic_DNA"/>
</dbReference>
<feature type="domain" description="AB hydrolase-1" evidence="4">
    <location>
        <begin position="102"/>
        <end position="357"/>
    </location>
</feature>
<dbReference type="GeneID" id="19013413"/>
<name>K8EIM6_9CHLO</name>
<dbReference type="KEGG" id="bpg:Bathy10g03380"/>
<keyword evidence="2" id="KW-0378">Hydrolase</keyword>
<evidence type="ECO:0000256" key="3">
    <source>
        <dbReference type="SAM" id="MobiDB-lite"/>
    </source>
</evidence>
<dbReference type="STRING" id="41875.K8EIM6"/>
<evidence type="ECO:0000313" key="5">
    <source>
        <dbReference type="EMBL" id="CCO18027.1"/>
    </source>
</evidence>
<keyword evidence="6" id="KW-1185">Reference proteome</keyword>
<dbReference type="InterPro" id="IPR029058">
    <property type="entry name" value="AB_hydrolase_fold"/>
</dbReference>
<feature type="compositionally biased region" description="Low complexity" evidence="3">
    <location>
        <begin position="55"/>
        <end position="73"/>
    </location>
</feature>
<feature type="compositionally biased region" description="Low complexity" evidence="3">
    <location>
        <begin position="1"/>
        <end position="28"/>
    </location>
</feature>
<sequence length="375" mass="41987">MTTTTTFRTSSSSAATAAAAAGTTTCSRRPSRRCRRNSSPRTRRRLISFSSETKAALADQQPSQSSSAAKKTSSPLSYELVQGALVKYTVEEKKGPHPPTCVFLHGILGSRRNLLSFAKRMAEEMPSWQFLLVDLRCHGQTNTESTESGERRFGEDSVESAARDVIETLQSLKFYPHMLVGHSFGGKVAMSMVHQFSQGERNKVLPRPVQVWVLDTVPGDAWARTGDHPKDTINFVRTLDTPFASRKHLVDSLTGAGFTIEGAQWMTTNLKPAKDGNKGELDWVFDLDGIKDMYSSYEATNLWPMLETQPKGLEVDFVRAERSAFVWAEEDVNRLLNTGARIHFLENSSHWVHIDNPNSLLNIMKPSFESFNRRR</sequence>
<accession>K8EIM6</accession>
<dbReference type="AlphaFoldDB" id="K8EIM6"/>
<evidence type="ECO:0000259" key="4">
    <source>
        <dbReference type="Pfam" id="PF12697"/>
    </source>
</evidence>
<dbReference type="PANTHER" id="PTHR43248">
    <property type="entry name" value="2-SUCCINYL-6-HYDROXY-2,4-CYCLOHEXADIENE-1-CARBOXYLATE SYNTHASE"/>
    <property type="match status" value="1"/>
</dbReference>
<dbReference type="eggNOG" id="KOG2382">
    <property type="taxonomic scope" value="Eukaryota"/>
</dbReference>
<evidence type="ECO:0000313" key="6">
    <source>
        <dbReference type="Proteomes" id="UP000198341"/>
    </source>
</evidence>
<gene>
    <name evidence="5" type="ordered locus">Bathy10g03380</name>
</gene>
<dbReference type="OrthoDB" id="8119704at2759"/>
<organism evidence="5 6">
    <name type="scientific">Bathycoccus prasinos</name>
    <dbReference type="NCBI Taxonomy" id="41875"/>
    <lineage>
        <taxon>Eukaryota</taxon>
        <taxon>Viridiplantae</taxon>
        <taxon>Chlorophyta</taxon>
        <taxon>Mamiellophyceae</taxon>
        <taxon>Mamiellales</taxon>
        <taxon>Bathycoccaceae</taxon>
        <taxon>Bathycoccus</taxon>
    </lineage>
</organism>
<dbReference type="PANTHER" id="PTHR43248:SF14">
    <property type="entry name" value="ALPHA_BETA-HYDROLASES SUPERFAMILY PROTEIN"/>
    <property type="match status" value="1"/>
</dbReference>
<dbReference type="GO" id="GO:0016787">
    <property type="term" value="F:hydrolase activity"/>
    <property type="evidence" value="ECO:0007669"/>
    <property type="project" value="UniProtKB-KW"/>
</dbReference>
<evidence type="ECO:0000256" key="1">
    <source>
        <dbReference type="ARBA" id="ARBA00010088"/>
    </source>
</evidence>
<dbReference type="SUPFAM" id="SSF53474">
    <property type="entry name" value="alpha/beta-Hydrolases"/>
    <property type="match status" value="1"/>
</dbReference>
<reference evidence="5 6" key="1">
    <citation type="submission" date="2011-10" db="EMBL/GenBank/DDBJ databases">
        <authorList>
            <person name="Genoscope - CEA"/>
        </authorList>
    </citation>
    <scope>NUCLEOTIDE SEQUENCE [LARGE SCALE GENOMIC DNA]</scope>
    <source>
        <strain evidence="5 6">RCC 1105</strain>
    </source>
</reference>
<dbReference type="InterPro" id="IPR051601">
    <property type="entry name" value="Serine_prot/Carboxylest_S33"/>
</dbReference>
<dbReference type="Gene3D" id="3.40.50.1820">
    <property type="entry name" value="alpha/beta hydrolase"/>
    <property type="match status" value="1"/>
</dbReference>
<dbReference type="InterPro" id="IPR000073">
    <property type="entry name" value="AB_hydrolase_1"/>
</dbReference>
<dbReference type="Proteomes" id="UP000198341">
    <property type="component" value="Chromosome 10"/>
</dbReference>
<proteinExistence type="inferred from homology"/>
<comment type="similarity">
    <text evidence="1">Belongs to the peptidase S33 family.</text>
</comment>
<feature type="region of interest" description="Disordered" evidence="3">
    <location>
        <begin position="1"/>
        <end position="73"/>
    </location>
</feature>
<dbReference type="RefSeq" id="XP_007510494.1">
    <property type="nucleotide sequence ID" value="XM_007510432.1"/>
</dbReference>
<dbReference type="Pfam" id="PF12697">
    <property type="entry name" value="Abhydrolase_6"/>
    <property type="match status" value="1"/>
</dbReference>
<protein>
    <recommendedName>
        <fullName evidence="4">AB hydrolase-1 domain-containing protein</fullName>
    </recommendedName>
</protein>
<feature type="compositionally biased region" description="Basic residues" evidence="3">
    <location>
        <begin position="29"/>
        <end position="46"/>
    </location>
</feature>